<feature type="disulfide bond" evidence="8">
    <location>
        <begin position="241"/>
        <end position="278"/>
    </location>
</feature>
<evidence type="ECO:0000313" key="13">
    <source>
        <dbReference type="EMBL" id="RXM28377.1"/>
    </source>
</evidence>
<evidence type="ECO:0000256" key="5">
    <source>
        <dbReference type="ARBA" id="ARBA00022989"/>
    </source>
</evidence>
<evidence type="ECO:0000256" key="3">
    <source>
        <dbReference type="ARBA" id="ARBA00022729"/>
    </source>
</evidence>
<evidence type="ECO:0000313" key="14">
    <source>
        <dbReference type="Proteomes" id="UP000289886"/>
    </source>
</evidence>
<evidence type="ECO:0000259" key="12">
    <source>
        <dbReference type="Pfam" id="PF21222"/>
    </source>
</evidence>
<evidence type="ECO:0000256" key="8">
    <source>
        <dbReference type="PROSITE-ProRule" id="PRU00740"/>
    </source>
</evidence>
<keyword evidence="3" id="KW-0732">Signal</keyword>
<name>A0A444TZL7_ACIRT</name>
<dbReference type="Pfam" id="PF21222">
    <property type="entry name" value="Lamp2_2nd"/>
    <property type="match status" value="1"/>
</dbReference>
<evidence type="ECO:0000256" key="10">
    <source>
        <dbReference type="SAM" id="Phobius"/>
    </source>
</evidence>
<evidence type="ECO:0000256" key="1">
    <source>
        <dbReference type="ARBA" id="ARBA00004530"/>
    </source>
</evidence>
<gene>
    <name evidence="13" type="ORF">EOD39_20047</name>
</gene>
<dbReference type="GO" id="GO:0005765">
    <property type="term" value="C:lysosomal membrane"/>
    <property type="evidence" value="ECO:0007669"/>
    <property type="project" value="UniProtKB-SubCell"/>
</dbReference>
<proteinExistence type="inferred from homology"/>
<dbReference type="PROSITE" id="PS51407">
    <property type="entry name" value="LAMP_3"/>
    <property type="match status" value="1"/>
</dbReference>
<comment type="caution">
    <text evidence="13">The sequence shown here is derived from an EMBL/GenBank/DDBJ whole genome shotgun (WGS) entry which is preliminary data.</text>
</comment>
<reference evidence="13 14" key="1">
    <citation type="submission" date="2019-01" db="EMBL/GenBank/DDBJ databases">
        <title>Draft Genome and Complete Hox-Cluster Characterization of the Sterlet Sturgeon (Acipenser ruthenus).</title>
        <authorList>
            <person name="Wei Q."/>
        </authorList>
    </citation>
    <scope>NUCLEOTIDE SEQUENCE [LARGE SCALE GENOMIC DNA]</scope>
    <source>
        <strain evidence="13">WHYD16114868_AA</strain>
        <tissue evidence="13">Blood</tissue>
    </source>
</reference>
<keyword evidence="14" id="KW-1185">Reference proteome</keyword>
<evidence type="ECO:0000256" key="4">
    <source>
        <dbReference type="ARBA" id="ARBA00022753"/>
    </source>
</evidence>
<dbReference type="GO" id="GO:0005886">
    <property type="term" value="C:plasma membrane"/>
    <property type="evidence" value="ECO:0007669"/>
    <property type="project" value="TreeGrafter"/>
</dbReference>
<accession>A0A444TZL7</accession>
<dbReference type="GO" id="GO:0009267">
    <property type="term" value="P:cellular response to starvation"/>
    <property type="evidence" value="ECO:0007669"/>
    <property type="project" value="TreeGrafter"/>
</dbReference>
<feature type="transmembrane region" description="Helical" evidence="10">
    <location>
        <begin position="285"/>
        <end position="308"/>
    </location>
</feature>
<organism evidence="13 14">
    <name type="scientific">Acipenser ruthenus</name>
    <name type="common">Sterlet sturgeon</name>
    <dbReference type="NCBI Taxonomy" id="7906"/>
    <lineage>
        <taxon>Eukaryota</taxon>
        <taxon>Metazoa</taxon>
        <taxon>Chordata</taxon>
        <taxon>Craniata</taxon>
        <taxon>Vertebrata</taxon>
        <taxon>Euteleostomi</taxon>
        <taxon>Actinopterygii</taxon>
        <taxon>Chondrostei</taxon>
        <taxon>Acipenseriformes</taxon>
        <taxon>Acipenseridae</taxon>
        <taxon>Acipenser</taxon>
    </lineage>
</organism>
<keyword evidence="2 8" id="KW-0812">Transmembrane</keyword>
<feature type="domain" description="Lysosome-associated membrane glycoprotein 2-like transmembrane" evidence="12">
    <location>
        <begin position="287"/>
        <end position="318"/>
    </location>
</feature>
<keyword evidence="8" id="KW-1015">Disulfide bond</keyword>
<comment type="subcellular location">
    <subcellularLocation>
        <location evidence="1">Endosome membrane</location>
        <topology evidence="1">Single-pass type I membrane protein</topology>
    </subcellularLocation>
    <subcellularLocation>
        <location evidence="8">Lysosome membrane</location>
        <topology evidence="8">Single-pass type I membrane protein</topology>
    </subcellularLocation>
</comment>
<evidence type="ECO:0000259" key="11">
    <source>
        <dbReference type="Pfam" id="PF01299"/>
    </source>
</evidence>
<dbReference type="EMBL" id="SCEB01215662">
    <property type="protein sequence ID" value="RXM28377.1"/>
    <property type="molecule type" value="Genomic_DNA"/>
</dbReference>
<feature type="domain" description="Lysosome-associated membrane glycoprotein 2-like luminal" evidence="11">
    <location>
        <begin position="224"/>
        <end position="268"/>
    </location>
</feature>
<feature type="domain" description="Lysosome-associated membrane glycoprotein 2-like luminal" evidence="11">
    <location>
        <begin position="145"/>
        <end position="218"/>
    </location>
</feature>
<dbReference type="AlphaFoldDB" id="A0A444TZL7"/>
<keyword evidence="8" id="KW-0458">Lysosome</keyword>
<keyword evidence="4" id="KW-0967">Endosome</keyword>
<comment type="similarity">
    <text evidence="8">Belongs to the LAMP family.</text>
</comment>
<sequence length="320" mass="35257">MLTIELKRRAIKNRQSVLSLLDKSNETFIYFISLCLSWGDSRSHHNMGVIKVVANDTMPPVPMDHYYRCMSDDVFKQGNVTQTFWNVSIQAYIKDGNLSENATVCSADTPTTVSPVTNITTIAPVTNVTTAAPTTTPKPTPTPKPDKETYKVSRGNDTCLIITMGLQLNYSTSAQAPWEVKNIDPNVTTASGTCGNDTSTITLNENNTIYLTFSFAKVTQQLGINNNLSYWEATLGSSYMCNKDQVFKVTDKLSINTYDLRVQPFNVTNGEYSTAHECSLDDSSLLIPIIVGAALAGLIVIVVIAYLIGRRKTYVGYQTL</sequence>
<evidence type="ECO:0000256" key="6">
    <source>
        <dbReference type="ARBA" id="ARBA00023136"/>
    </source>
</evidence>
<keyword evidence="7" id="KW-0325">Glycoprotein</keyword>
<dbReference type="Proteomes" id="UP000289886">
    <property type="component" value="Unassembled WGS sequence"/>
</dbReference>
<dbReference type="GO" id="GO:0000421">
    <property type="term" value="C:autophagosome membrane"/>
    <property type="evidence" value="ECO:0007669"/>
    <property type="project" value="TreeGrafter"/>
</dbReference>
<dbReference type="GO" id="GO:0031902">
    <property type="term" value="C:late endosome membrane"/>
    <property type="evidence" value="ECO:0007669"/>
    <property type="project" value="TreeGrafter"/>
</dbReference>
<comment type="caution">
    <text evidence="8">Lacks conserved residue(s) required for the propagation of feature annotation.</text>
</comment>
<dbReference type="PRINTS" id="PR00336">
    <property type="entry name" value="LYSASSOCTDMP"/>
</dbReference>
<evidence type="ECO:0000256" key="7">
    <source>
        <dbReference type="ARBA" id="ARBA00023180"/>
    </source>
</evidence>
<protein>
    <submittedName>
        <fullName evidence="13">Lysosome-associated membrane glycoprotein 2</fullName>
    </submittedName>
</protein>
<dbReference type="CDD" id="cd12087">
    <property type="entry name" value="TM_EGFR-like"/>
    <property type="match status" value="1"/>
</dbReference>
<evidence type="ECO:0000256" key="2">
    <source>
        <dbReference type="ARBA" id="ARBA00022692"/>
    </source>
</evidence>
<feature type="region of interest" description="Disordered" evidence="9">
    <location>
        <begin position="130"/>
        <end position="150"/>
    </location>
</feature>
<keyword evidence="5 10" id="KW-1133">Transmembrane helix</keyword>
<dbReference type="InterPro" id="IPR048528">
    <property type="entry name" value="Lamp2-like_luminal"/>
</dbReference>
<keyword evidence="6 8" id="KW-0472">Membrane</keyword>
<dbReference type="GO" id="GO:0097352">
    <property type="term" value="P:autophagosome maturation"/>
    <property type="evidence" value="ECO:0007669"/>
    <property type="project" value="TreeGrafter"/>
</dbReference>
<dbReference type="GO" id="GO:0061740">
    <property type="term" value="P:protein targeting to lysosome involved in chaperone-mediated autophagy"/>
    <property type="evidence" value="ECO:0007669"/>
    <property type="project" value="TreeGrafter"/>
</dbReference>
<dbReference type="InterPro" id="IPR048524">
    <property type="entry name" value="Lamp2-like_TM"/>
</dbReference>
<dbReference type="PANTHER" id="PTHR11506:SF6">
    <property type="entry name" value="LYSOSOME-ASSOCIATED MEMBRANE GLYCOPROTEIN 2"/>
    <property type="match status" value="1"/>
</dbReference>
<feature type="disulfide bond" evidence="8">
    <location>
        <begin position="69"/>
        <end position="105"/>
    </location>
</feature>
<dbReference type="Pfam" id="PF01299">
    <property type="entry name" value="Lamp2-like_luminal"/>
    <property type="match status" value="2"/>
</dbReference>
<dbReference type="InterPro" id="IPR002000">
    <property type="entry name" value="Lysosome-assoc_membr_glycop"/>
</dbReference>
<dbReference type="Gene3D" id="2.40.160.110">
    <property type="match status" value="3"/>
</dbReference>
<evidence type="ECO:0000256" key="9">
    <source>
        <dbReference type="SAM" id="MobiDB-lite"/>
    </source>
</evidence>
<dbReference type="PANTHER" id="PTHR11506">
    <property type="entry name" value="LYSOSOME-ASSOCIATED MEMBRANE GLYCOPROTEIN"/>
    <property type="match status" value="1"/>
</dbReference>